<protein>
    <submittedName>
        <fullName evidence="3">Phasin family protein</fullName>
    </submittedName>
</protein>
<feature type="region of interest" description="Disordered" evidence="1">
    <location>
        <begin position="1"/>
        <end position="22"/>
    </location>
</feature>
<keyword evidence="4" id="KW-1185">Reference proteome</keyword>
<accession>A0ABS6N531</accession>
<proteinExistence type="predicted"/>
<evidence type="ECO:0000313" key="3">
    <source>
        <dbReference type="EMBL" id="MBV2359126.1"/>
    </source>
</evidence>
<comment type="caution">
    <text evidence="3">The sequence shown here is derived from an EMBL/GenBank/DDBJ whole genome shotgun (WGS) entry which is preliminary data.</text>
</comment>
<reference evidence="3" key="1">
    <citation type="submission" date="2021-06" db="EMBL/GenBank/DDBJ databases">
        <title>Thalassococcus sp. CAU 1522 isolated from sea sand, Republic of Korea.</title>
        <authorList>
            <person name="Kim W."/>
        </authorList>
    </citation>
    <scope>NUCLEOTIDE SEQUENCE</scope>
    <source>
        <strain evidence="3">CAU 1522</strain>
    </source>
</reference>
<feature type="domain" description="Phasin" evidence="2">
    <location>
        <begin position="20"/>
        <end position="108"/>
    </location>
</feature>
<dbReference type="EMBL" id="JAHRWL010000001">
    <property type="protein sequence ID" value="MBV2359126.1"/>
    <property type="molecule type" value="Genomic_DNA"/>
</dbReference>
<organism evidence="3 4">
    <name type="scientific">Thalassococcus arenae</name>
    <dbReference type="NCBI Taxonomy" id="2851652"/>
    <lineage>
        <taxon>Bacteria</taxon>
        <taxon>Pseudomonadati</taxon>
        <taxon>Pseudomonadota</taxon>
        <taxon>Alphaproteobacteria</taxon>
        <taxon>Rhodobacterales</taxon>
        <taxon>Roseobacteraceae</taxon>
        <taxon>Thalassococcus</taxon>
    </lineage>
</organism>
<feature type="compositionally biased region" description="Basic and acidic residues" evidence="1">
    <location>
        <begin position="1"/>
        <end position="11"/>
    </location>
</feature>
<name>A0ABS6N531_9RHOB</name>
<gene>
    <name evidence="3" type="ORF">KUH32_05005</name>
</gene>
<evidence type="ECO:0000259" key="2">
    <source>
        <dbReference type="Pfam" id="PF09361"/>
    </source>
</evidence>
<sequence length="115" mass="12665">MTSKQSREDKAPSAGSPGAFADLQNAGFGTMMGVHAAWLESLGDMSAEVAGFIADRIKEDVKTQHEILHCRDMEEMQRIQSRFIETALEQYQAETGKLVEMSLALFTKGQAPDRS</sequence>
<dbReference type="Pfam" id="PF09361">
    <property type="entry name" value="Phasin_2"/>
    <property type="match status" value="1"/>
</dbReference>
<dbReference type="InterPro" id="IPR018968">
    <property type="entry name" value="Phasin"/>
</dbReference>
<dbReference type="RefSeq" id="WP_217776959.1">
    <property type="nucleotide sequence ID" value="NZ_JAHRWL010000001.1"/>
</dbReference>
<evidence type="ECO:0000256" key="1">
    <source>
        <dbReference type="SAM" id="MobiDB-lite"/>
    </source>
</evidence>
<dbReference type="Proteomes" id="UP001166293">
    <property type="component" value="Unassembled WGS sequence"/>
</dbReference>
<evidence type="ECO:0000313" key="4">
    <source>
        <dbReference type="Proteomes" id="UP001166293"/>
    </source>
</evidence>